<feature type="compositionally biased region" description="Basic and acidic residues" evidence="1">
    <location>
        <begin position="469"/>
        <end position="479"/>
    </location>
</feature>
<organism evidence="2 3">
    <name type="scientific">Phlebiopsis gigantea (strain 11061_1 CR5-6)</name>
    <name type="common">White-rot fungus</name>
    <name type="synonym">Peniophora gigantea</name>
    <dbReference type="NCBI Taxonomy" id="745531"/>
    <lineage>
        <taxon>Eukaryota</taxon>
        <taxon>Fungi</taxon>
        <taxon>Dikarya</taxon>
        <taxon>Basidiomycota</taxon>
        <taxon>Agaricomycotina</taxon>
        <taxon>Agaricomycetes</taxon>
        <taxon>Polyporales</taxon>
        <taxon>Phanerochaetaceae</taxon>
        <taxon>Phlebiopsis</taxon>
    </lineage>
</organism>
<feature type="region of interest" description="Disordered" evidence="1">
    <location>
        <begin position="1"/>
        <end position="31"/>
    </location>
</feature>
<feature type="region of interest" description="Disordered" evidence="1">
    <location>
        <begin position="189"/>
        <end position="249"/>
    </location>
</feature>
<reference evidence="2 3" key="1">
    <citation type="journal article" date="2014" name="PLoS Genet.">
        <title>Analysis of the Phlebiopsis gigantea genome, transcriptome and secretome provides insight into its pioneer colonization strategies of wood.</title>
        <authorList>
            <person name="Hori C."/>
            <person name="Ishida T."/>
            <person name="Igarashi K."/>
            <person name="Samejima M."/>
            <person name="Suzuki H."/>
            <person name="Master E."/>
            <person name="Ferreira P."/>
            <person name="Ruiz-Duenas F.J."/>
            <person name="Held B."/>
            <person name="Canessa P."/>
            <person name="Larrondo L.F."/>
            <person name="Schmoll M."/>
            <person name="Druzhinina I.S."/>
            <person name="Kubicek C.P."/>
            <person name="Gaskell J.A."/>
            <person name="Kersten P."/>
            <person name="St John F."/>
            <person name="Glasner J."/>
            <person name="Sabat G."/>
            <person name="Splinter BonDurant S."/>
            <person name="Syed K."/>
            <person name="Yadav J."/>
            <person name="Mgbeahuruike A.C."/>
            <person name="Kovalchuk A."/>
            <person name="Asiegbu F.O."/>
            <person name="Lackner G."/>
            <person name="Hoffmeister D."/>
            <person name="Rencoret J."/>
            <person name="Gutierrez A."/>
            <person name="Sun H."/>
            <person name="Lindquist E."/>
            <person name="Barry K."/>
            <person name="Riley R."/>
            <person name="Grigoriev I.V."/>
            <person name="Henrissat B."/>
            <person name="Kues U."/>
            <person name="Berka R.M."/>
            <person name="Martinez A.T."/>
            <person name="Covert S.F."/>
            <person name="Blanchette R.A."/>
            <person name="Cullen D."/>
        </authorList>
    </citation>
    <scope>NUCLEOTIDE SEQUENCE [LARGE SCALE GENOMIC DNA]</scope>
    <source>
        <strain evidence="2 3">11061_1 CR5-6</strain>
    </source>
</reference>
<feature type="region of interest" description="Disordered" evidence="1">
    <location>
        <begin position="135"/>
        <end position="154"/>
    </location>
</feature>
<feature type="compositionally biased region" description="Basic and acidic residues" evidence="1">
    <location>
        <begin position="368"/>
        <end position="382"/>
    </location>
</feature>
<dbReference type="EMBL" id="KN840456">
    <property type="protein sequence ID" value="KIP10293.1"/>
    <property type="molecule type" value="Genomic_DNA"/>
</dbReference>
<gene>
    <name evidence="2" type="ORF">PHLGIDRAFT_115582</name>
</gene>
<feature type="compositionally biased region" description="Polar residues" evidence="1">
    <location>
        <begin position="454"/>
        <end position="468"/>
    </location>
</feature>
<evidence type="ECO:0000313" key="2">
    <source>
        <dbReference type="EMBL" id="KIP10293.1"/>
    </source>
</evidence>
<dbReference type="AlphaFoldDB" id="A0A0C3PSG7"/>
<feature type="compositionally biased region" description="Basic and acidic residues" evidence="1">
    <location>
        <begin position="584"/>
        <end position="595"/>
    </location>
</feature>
<keyword evidence="3" id="KW-1185">Reference proteome</keyword>
<feature type="region of interest" description="Disordered" evidence="1">
    <location>
        <begin position="454"/>
        <end position="702"/>
    </location>
</feature>
<feature type="compositionally biased region" description="Basic residues" evidence="1">
    <location>
        <begin position="560"/>
        <end position="569"/>
    </location>
</feature>
<feature type="compositionally biased region" description="Polar residues" evidence="1">
    <location>
        <begin position="207"/>
        <end position="223"/>
    </location>
</feature>
<name>A0A0C3PSG7_PHLG1</name>
<dbReference type="HOGENOM" id="CLU_409949_0_0_1"/>
<feature type="compositionally biased region" description="Polar residues" evidence="1">
    <location>
        <begin position="16"/>
        <end position="28"/>
    </location>
</feature>
<dbReference type="STRING" id="745531.A0A0C3PSG7"/>
<evidence type="ECO:0000256" key="1">
    <source>
        <dbReference type="SAM" id="MobiDB-lite"/>
    </source>
</evidence>
<evidence type="ECO:0000313" key="3">
    <source>
        <dbReference type="Proteomes" id="UP000053257"/>
    </source>
</evidence>
<protein>
    <submittedName>
        <fullName evidence="2">Uncharacterized protein</fullName>
    </submittedName>
</protein>
<sequence length="702" mass="75880">MTTLHLPAFPRHGILLNSSPSTSPYSHMTSLPGTPHLLSSLSSLSSSASSTSPHNSEAEHYFQNYSAFGNARAGPTQSSSNAGSTLSRDNTSKQPGSAPQTRKIRFAPLPEPRRDEMSLPDVFLDDSVENLNVFPSQEMVDTPRSNPNSRPSSLLFSHADVQAPSSSDITPTTSNLNLQLGASQAKPSAAPLAVASSSTSEEDSDWDNITTPLSPNTVLSSSVERLPQSCPESPLNRRPDLPGQKEKTSLTKKLLKPLFGRNINTEDVLTLGVNQLFRSSTRESDDGMSSGAATPAGYSTPSRSRSKERSGSMSDGECGFGVPLCRSTSDNTAQKRAPKRKTGFLGFTQSNSSSSDAGIWRTQSASGDMRRVKSRESEDVRRPRSGSSNEPYGPRKQLRMLNGRVYGAKRSNLGKTNLFASARSEEPEFVEWGYGGMGSVKTAASVGADNKWSRVTGSSAIGSGTGDSWQKDSRSRAVADPEDDGGGMAWVKKRREQREREKNEAAAAKPATEAIEKENRDEPPHVEPVDAKLQTVEEPMQEESKTVEPEYVTTAITLPAHHRPTHHHSRSMERVPSSANHNIRMPERRDSEDTARAASPPMSKAYLADAEQIVGELDGEVESAIRTRRESQSSTNSTGSSSVGTEDEDADVEDSPKDSDREEDDDDSGDDDANRRTALGAGVEKISRHKEKSHSQDGTMSS</sequence>
<feature type="compositionally biased region" description="Low complexity" evidence="1">
    <location>
        <begin position="189"/>
        <end position="199"/>
    </location>
</feature>
<dbReference type="Proteomes" id="UP000053257">
    <property type="component" value="Unassembled WGS sequence"/>
</dbReference>
<dbReference type="OrthoDB" id="3363386at2759"/>
<feature type="compositionally biased region" description="Polar residues" evidence="1">
    <location>
        <begin position="75"/>
        <end position="100"/>
    </location>
</feature>
<feature type="region of interest" description="Disordered" evidence="1">
    <location>
        <begin position="280"/>
        <end position="398"/>
    </location>
</feature>
<feature type="compositionally biased region" description="Acidic residues" evidence="1">
    <location>
        <begin position="661"/>
        <end position="671"/>
    </location>
</feature>
<feature type="compositionally biased region" description="Low complexity" evidence="1">
    <location>
        <begin position="143"/>
        <end position="153"/>
    </location>
</feature>
<proteinExistence type="predicted"/>
<feature type="compositionally biased region" description="Basic and acidic residues" evidence="1">
    <location>
        <begin position="235"/>
        <end position="249"/>
    </location>
</feature>
<accession>A0A0C3PSG7</accession>
<feature type="compositionally biased region" description="Polar residues" evidence="1">
    <location>
        <begin position="347"/>
        <end position="366"/>
    </location>
</feature>
<feature type="compositionally biased region" description="Low complexity" evidence="1">
    <location>
        <begin position="632"/>
        <end position="644"/>
    </location>
</feature>
<feature type="region of interest" description="Disordered" evidence="1">
    <location>
        <begin position="69"/>
        <end position="117"/>
    </location>
</feature>
<feature type="compositionally biased region" description="Basic and acidic residues" evidence="1">
    <location>
        <begin position="514"/>
        <end position="530"/>
    </location>
</feature>